<accession>A0A6G0I785</accession>
<evidence type="ECO:0000313" key="1">
    <source>
        <dbReference type="EMBL" id="KAE8287398.1"/>
    </source>
</evidence>
<dbReference type="EMBL" id="REGW02000013">
    <property type="protein sequence ID" value="KAE8287398.1"/>
    <property type="molecule type" value="Genomic_DNA"/>
</dbReference>
<evidence type="ECO:0000313" key="2">
    <source>
        <dbReference type="Proteomes" id="UP000424527"/>
    </source>
</evidence>
<keyword evidence="2" id="KW-1185">Reference proteome</keyword>
<dbReference type="AlphaFoldDB" id="A0A6G0I785"/>
<name>A0A6G0I785_LARCR</name>
<protein>
    <submittedName>
        <fullName evidence="1">Uncharacterized protein</fullName>
    </submittedName>
</protein>
<dbReference type="Proteomes" id="UP000424527">
    <property type="component" value="Unassembled WGS sequence"/>
</dbReference>
<dbReference type="PANTHER" id="PTHR36688">
    <property type="entry name" value="ENDO/EXONUCLEASE/PHOSPHATASE DOMAIN-CONTAINING PROTEIN"/>
    <property type="match status" value="1"/>
</dbReference>
<comment type="caution">
    <text evidence="1">The sequence shown here is derived from an EMBL/GenBank/DDBJ whole genome shotgun (WGS) entry which is preliminary data.</text>
</comment>
<dbReference type="PANTHER" id="PTHR36688:SF1">
    <property type="entry name" value="ENDONUCLEASE_EXONUCLEASE_PHOSPHATASE DOMAIN-CONTAINING PROTEIN"/>
    <property type="match status" value="1"/>
</dbReference>
<reference evidence="1 2" key="1">
    <citation type="submission" date="2019-07" db="EMBL/GenBank/DDBJ databases">
        <title>Chromosome genome assembly for large yellow croaker.</title>
        <authorList>
            <person name="Xiao S."/>
        </authorList>
    </citation>
    <scope>NUCLEOTIDE SEQUENCE [LARGE SCALE GENOMIC DNA]</scope>
    <source>
        <strain evidence="1">JMULYC20181020</strain>
        <tissue evidence="1">Muscle</tissue>
    </source>
</reference>
<proteinExistence type="predicted"/>
<organism evidence="1 2">
    <name type="scientific">Larimichthys crocea</name>
    <name type="common">Large yellow croaker</name>
    <name type="synonym">Pseudosciaena crocea</name>
    <dbReference type="NCBI Taxonomy" id="215358"/>
    <lineage>
        <taxon>Eukaryota</taxon>
        <taxon>Metazoa</taxon>
        <taxon>Chordata</taxon>
        <taxon>Craniata</taxon>
        <taxon>Vertebrata</taxon>
        <taxon>Euteleostomi</taxon>
        <taxon>Actinopterygii</taxon>
        <taxon>Neopterygii</taxon>
        <taxon>Teleostei</taxon>
        <taxon>Neoteleostei</taxon>
        <taxon>Acanthomorphata</taxon>
        <taxon>Eupercaria</taxon>
        <taxon>Sciaenidae</taxon>
        <taxon>Larimichthys</taxon>
    </lineage>
</organism>
<gene>
    <name evidence="1" type="ORF">D5F01_LYC13438</name>
</gene>
<sequence>MMPMTRTAKCCWLPLRTTFPVVYAKPTFPAGTTNANTFFMPIQKHKAADDLFCGLNDKRRQRWTETVESNNFTHSSRRGWQTLNKLTGRSTTAAQCPNTANSIASLLLSNGHFPNADKDFNRKTSARVQEVLRAFNFTTQEMDLVIQHLKTALKTAKDLAPRKAAEYCAPVWNRSTHVQKLDAALNTALQTVSGCLRATPTNQLPVLVRISPAEVRREAATLALARKAQLNESHLLHKVVTETPQQARLKSRHPFAILTQELFRTTPVDTSKAAWMKARWRDQWKAAVSSRLHQFIEDPTDVPGQDLPS</sequence>
<dbReference type="InterPro" id="IPR052560">
    <property type="entry name" value="RdDP_mobile_element"/>
</dbReference>